<dbReference type="RefSeq" id="WP_369169306.1">
    <property type="nucleotide sequence ID" value="NZ_CP163439.1"/>
</dbReference>
<organism evidence="1">
    <name type="scientific">Streptomyces sp. R28</name>
    <dbReference type="NCBI Taxonomy" id="3238628"/>
    <lineage>
        <taxon>Bacteria</taxon>
        <taxon>Bacillati</taxon>
        <taxon>Actinomycetota</taxon>
        <taxon>Actinomycetes</taxon>
        <taxon>Kitasatosporales</taxon>
        <taxon>Streptomycetaceae</taxon>
        <taxon>Streptomyces</taxon>
    </lineage>
</organism>
<name>A0AB39PZY5_9ACTN</name>
<accession>A0AB39PZY5</accession>
<evidence type="ECO:0000313" key="1">
    <source>
        <dbReference type="EMBL" id="XDQ34718.1"/>
    </source>
</evidence>
<dbReference type="AlphaFoldDB" id="A0AB39PZY5"/>
<protein>
    <submittedName>
        <fullName evidence="1">Uncharacterized protein</fullName>
    </submittedName>
</protein>
<sequence length="57" mass="6460">MAQCVLLTEPKGDGEEADYQVRRTSAFGYPVPMEHLGIELSMTEFGAYSDIKPHRWT</sequence>
<dbReference type="EMBL" id="CP163439">
    <property type="protein sequence ID" value="XDQ34718.1"/>
    <property type="molecule type" value="Genomic_DNA"/>
</dbReference>
<proteinExistence type="predicted"/>
<reference evidence="1" key="1">
    <citation type="submission" date="2024-07" db="EMBL/GenBank/DDBJ databases">
        <authorList>
            <person name="Yu S.T."/>
        </authorList>
    </citation>
    <scope>NUCLEOTIDE SEQUENCE</scope>
    <source>
        <strain evidence="1">R28</strain>
    </source>
</reference>
<gene>
    <name evidence="1" type="ORF">AB5J49_15975</name>
</gene>